<dbReference type="InParanoid" id="E2B7J3"/>
<keyword evidence="3 5" id="KW-0547">Nucleotide-binding</keyword>
<dbReference type="Gene3D" id="3.40.50.300">
    <property type="entry name" value="P-loop containing nucleotide triphosphate hydrolases"/>
    <property type="match status" value="1"/>
</dbReference>
<keyword evidence="7" id="KW-0472">Membrane</keyword>
<dbReference type="EMBL" id="GL446181">
    <property type="protein sequence ID" value="EFN88368.1"/>
    <property type="molecule type" value="Genomic_DNA"/>
</dbReference>
<evidence type="ECO:0000256" key="2">
    <source>
        <dbReference type="ARBA" id="ARBA00022707"/>
    </source>
</evidence>
<name>E2B7J3_HARSA</name>
<evidence type="ECO:0000256" key="6">
    <source>
        <dbReference type="PIRSR" id="PIRSR606689-2"/>
    </source>
</evidence>
<gene>
    <name evidence="8" type="ORF">EAI_02504</name>
</gene>
<keyword evidence="2" id="KW-0519">Myristate</keyword>
<dbReference type="STRING" id="610380.E2B7J3"/>
<keyword evidence="6" id="KW-0460">Magnesium</keyword>
<feature type="transmembrane region" description="Helical" evidence="7">
    <location>
        <begin position="12"/>
        <end position="30"/>
    </location>
</feature>
<keyword evidence="7" id="KW-1133">Transmembrane helix</keyword>
<feature type="binding site" evidence="5">
    <location>
        <begin position="171"/>
        <end position="174"/>
    </location>
    <ligand>
        <name>GTP</name>
        <dbReference type="ChEBI" id="CHEBI:37565"/>
    </ligand>
</feature>
<dbReference type="PANTHER" id="PTHR45697">
    <property type="entry name" value="ADP-RIBOSYLATION FACTOR-LIKE PROTEIN 2-RELATED"/>
    <property type="match status" value="1"/>
</dbReference>
<dbReference type="GO" id="GO:0003924">
    <property type="term" value="F:GTPase activity"/>
    <property type="evidence" value="ECO:0007669"/>
    <property type="project" value="InterPro"/>
</dbReference>
<evidence type="ECO:0000313" key="8">
    <source>
        <dbReference type="EMBL" id="EFN88368.1"/>
    </source>
</evidence>
<dbReference type="AlphaFoldDB" id="E2B7J3"/>
<dbReference type="Pfam" id="PF00025">
    <property type="entry name" value="Arf"/>
    <property type="match status" value="1"/>
</dbReference>
<keyword evidence="2" id="KW-0449">Lipoprotein</keyword>
<dbReference type="PhylomeDB" id="E2B7J3"/>
<comment type="similarity">
    <text evidence="1">Belongs to the small GTPase superfamily. Arf family.</text>
</comment>
<evidence type="ECO:0000256" key="3">
    <source>
        <dbReference type="ARBA" id="ARBA00022741"/>
    </source>
</evidence>
<keyword evidence="4 5" id="KW-0342">GTP-binding</keyword>
<feature type="binding site" evidence="6">
    <location>
        <position position="67"/>
    </location>
    <ligand>
        <name>Mg(2+)</name>
        <dbReference type="ChEBI" id="CHEBI:18420"/>
    </ligand>
</feature>
<evidence type="ECO:0000313" key="9">
    <source>
        <dbReference type="Proteomes" id="UP000008237"/>
    </source>
</evidence>
<accession>E2B7J3</accession>
<feature type="binding site" evidence="5">
    <location>
        <position position="112"/>
    </location>
    <ligand>
        <name>GTP</name>
        <dbReference type="ChEBI" id="CHEBI:37565"/>
    </ligand>
</feature>
<dbReference type="OMA" id="CCAARVH"/>
<dbReference type="SMART" id="SM00178">
    <property type="entry name" value="SAR"/>
    <property type="match status" value="1"/>
</dbReference>
<dbReference type="InterPro" id="IPR044612">
    <property type="entry name" value="ARL2/3"/>
</dbReference>
<dbReference type="InterPro" id="IPR027417">
    <property type="entry name" value="P-loop_NTPase"/>
</dbReference>
<dbReference type="SMART" id="SM00177">
    <property type="entry name" value="ARF"/>
    <property type="match status" value="1"/>
</dbReference>
<feature type="binding site" evidence="6">
    <location>
        <position position="90"/>
    </location>
    <ligand>
        <name>Mg(2+)</name>
        <dbReference type="ChEBI" id="CHEBI:18420"/>
    </ligand>
</feature>
<evidence type="ECO:0000256" key="5">
    <source>
        <dbReference type="PIRSR" id="PIRSR606689-1"/>
    </source>
</evidence>
<protein>
    <submittedName>
        <fullName evidence="8">ADP-ribosylation factor-like protein 5</fullName>
    </submittedName>
</protein>
<proteinExistence type="inferred from homology"/>
<keyword evidence="7" id="KW-0812">Transmembrane</keyword>
<evidence type="ECO:0000256" key="4">
    <source>
        <dbReference type="ARBA" id="ARBA00023134"/>
    </source>
</evidence>
<dbReference type="SUPFAM" id="SSF52540">
    <property type="entry name" value="P-loop containing nucleoside triphosphate hydrolases"/>
    <property type="match status" value="1"/>
</dbReference>
<feature type="binding site" evidence="5">
    <location>
        <begin position="60"/>
        <end position="67"/>
    </location>
    <ligand>
        <name>GTP</name>
        <dbReference type="ChEBI" id="CHEBI:37565"/>
    </ligand>
</feature>
<keyword evidence="9" id="KW-1185">Reference proteome</keyword>
<dbReference type="GO" id="GO:0046872">
    <property type="term" value="F:metal ion binding"/>
    <property type="evidence" value="ECO:0007669"/>
    <property type="project" value="UniProtKB-KW"/>
</dbReference>
<dbReference type="KEGG" id="hst:105191936"/>
<keyword evidence="6" id="KW-0479">Metal-binding</keyword>
<dbReference type="Proteomes" id="UP000008237">
    <property type="component" value="Unassembled WGS sequence"/>
</dbReference>
<reference evidence="8 9" key="1">
    <citation type="journal article" date="2010" name="Science">
        <title>Genomic comparison of the ants Camponotus floridanus and Harpegnathos saltator.</title>
        <authorList>
            <person name="Bonasio R."/>
            <person name="Zhang G."/>
            <person name="Ye C."/>
            <person name="Mutti N.S."/>
            <person name="Fang X."/>
            <person name="Qin N."/>
            <person name="Donahue G."/>
            <person name="Yang P."/>
            <person name="Li Q."/>
            <person name="Li C."/>
            <person name="Zhang P."/>
            <person name="Huang Z."/>
            <person name="Berger S.L."/>
            <person name="Reinberg D."/>
            <person name="Wang J."/>
            <person name="Liebig J."/>
        </authorList>
    </citation>
    <scope>NUCLEOTIDE SEQUENCE [LARGE SCALE GENOMIC DNA]</scope>
    <source>
        <strain evidence="8 9">R22 G/1</strain>
    </source>
</reference>
<dbReference type="GO" id="GO:0005525">
    <property type="term" value="F:GTP binding"/>
    <property type="evidence" value="ECO:0007669"/>
    <property type="project" value="UniProtKB-KW"/>
</dbReference>
<evidence type="ECO:0000256" key="7">
    <source>
        <dbReference type="SAM" id="Phobius"/>
    </source>
</evidence>
<dbReference type="PROSITE" id="PS51417">
    <property type="entry name" value="ARF"/>
    <property type="match status" value="1"/>
</dbReference>
<dbReference type="OrthoDB" id="25466at2759"/>
<organism evidence="9">
    <name type="scientific">Harpegnathos saltator</name>
    <name type="common">Jerdon's jumping ant</name>
    <dbReference type="NCBI Taxonomy" id="610380"/>
    <lineage>
        <taxon>Eukaryota</taxon>
        <taxon>Metazoa</taxon>
        <taxon>Ecdysozoa</taxon>
        <taxon>Arthropoda</taxon>
        <taxon>Hexapoda</taxon>
        <taxon>Insecta</taxon>
        <taxon>Pterygota</taxon>
        <taxon>Neoptera</taxon>
        <taxon>Endopterygota</taxon>
        <taxon>Hymenoptera</taxon>
        <taxon>Apocrita</taxon>
        <taxon>Aculeata</taxon>
        <taxon>Formicoidea</taxon>
        <taxon>Formicidae</taxon>
        <taxon>Ponerinae</taxon>
        <taxon>Ponerini</taxon>
        <taxon>Harpegnathos</taxon>
    </lineage>
</organism>
<sequence>MNKYPLTESQKTFLWVSCTCVGMYVAYRYWKKRKLKTINERFGEISKLLSKPQKRVVLLGLKGAGKTLLVNQMTVSNNNDFSYTMPPQPTKGSLITRLKNDLCYYNIWEVGGIDTLDDVITYWTMFSYDVDLMVFVIDSNDTDKLSVIASSLKQFINNPQLSKTPILIVANKQDCPNALKPEQVEQALDLLSLSHKHKIELIGCQTEPLPCLSEGETNYKWCHSSVVLVMKKMFSMAIS</sequence>
<dbReference type="InterPro" id="IPR006689">
    <property type="entry name" value="Small_GTPase_ARF/SAR"/>
</dbReference>
<evidence type="ECO:0000256" key="1">
    <source>
        <dbReference type="ARBA" id="ARBA00010290"/>
    </source>
</evidence>